<dbReference type="SMART" id="SM00589">
    <property type="entry name" value="PRY"/>
    <property type="match status" value="1"/>
</dbReference>
<dbReference type="EMBL" id="JAGKHQ010000001">
    <property type="protein sequence ID" value="KAG7526815.1"/>
    <property type="molecule type" value="Genomic_DNA"/>
</dbReference>
<evidence type="ECO:0000259" key="6">
    <source>
        <dbReference type="PROSITE" id="PS50089"/>
    </source>
</evidence>
<feature type="compositionally biased region" description="Basic and acidic residues" evidence="5">
    <location>
        <begin position="461"/>
        <end position="483"/>
    </location>
</feature>
<dbReference type="CDD" id="cd19800">
    <property type="entry name" value="Bbox2_xNF7-like"/>
    <property type="match status" value="1"/>
</dbReference>
<organism evidence="8 9">
    <name type="scientific">Solea senegalensis</name>
    <name type="common">Senegalese sole</name>
    <dbReference type="NCBI Taxonomy" id="28829"/>
    <lineage>
        <taxon>Eukaryota</taxon>
        <taxon>Metazoa</taxon>
        <taxon>Chordata</taxon>
        <taxon>Craniata</taxon>
        <taxon>Vertebrata</taxon>
        <taxon>Euteleostomi</taxon>
        <taxon>Actinopterygii</taxon>
        <taxon>Neopterygii</taxon>
        <taxon>Teleostei</taxon>
        <taxon>Neoteleostei</taxon>
        <taxon>Acanthomorphata</taxon>
        <taxon>Carangaria</taxon>
        <taxon>Pleuronectiformes</taxon>
        <taxon>Pleuronectoidei</taxon>
        <taxon>Soleidae</taxon>
        <taxon>Solea</taxon>
    </lineage>
</organism>
<dbReference type="Proteomes" id="UP000693946">
    <property type="component" value="Linkage Group LG1"/>
</dbReference>
<dbReference type="InterPro" id="IPR017907">
    <property type="entry name" value="Znf_RING_CS"/>
</dbReference>
<keyword evidence="2 4" id="KW-0863">Zinc-finger</keyword>
<keyword evidence="9" id="KW-1185">Reference proteome</keyword>
<dbReference type="Pfam" id="PF13445">
    <property type="entry name" value="zf-RING_UBOX"/>
    <property type="match status" value="1"/>
</dbReference>
<evidence type="ECO:0000313" key="9">
    <source>
        <dbReference type="Proteomes" id="UP000693946"/>
    </source>
</evidence>
<gene>
    <name evidence="8" type="ORF">JOB18_045457</name>
</gene>
<dbReference type="PANTHER" id="PTHR24103">
    <property type="entry name" value="E3 UBIQUITIN-PROTEIN LIGASE TRIM"/>
    <property type="match status" value="1"/>
</dbReference>
<dbReference type="InterPro" id="IPR000315">
    <property type="entry name" value="Znf_B-box"/>
</dbReference>
<evidence type="ECO:0000259" key="7">
    <source>
        <dbReference type="PROSITE" id="PS50119"/>
    </source>
</evidence>
<dbReference type="PROSITE" id="PS50119">
    <property type="entry name" value="ZF_BBOX"/>
    <property type="match status" value="1"/>
</dbReference>
<proteinExistence type="predicted"/>
<protein>
    <submittedName>
        <fullName evidence="8">Zinc-binding protein A33-like</fullName>
    </submittedName>
</protein>
<dbReference type="PROSITE" id="PS50089">
    <property type="entry name" value="ZF_RING_2"/>
    <property type="match status" value="1"/>
</dbReference>
<evidence type="ECO:0000256" key="1">
    <source>
        <dbReference type="ARBA" id="ARBA00022723"/>
    </source>
</evidence>
<feature type="domain" description="RING-type" evidence="6">
    <location>
        <begin position="13"/>
        <end position="52"/>
    </location>
</feature>
<dbReference type="Pfam" id="PF00643">
    <property type="entry name" value="zf-B_box"/>
    <property type="match status" value="1"/>
</dbReference>
<dbReference type="GO" id="GO:0008270">
    <property type="term" value="F:zinc ion binding"/>
    <property type="evidence" value="ECO:0007669"/>
    <property type="project" value="UniProtKB-KW"/>
</dbReference>
<accession>A0AAV6TBE7</accession>
<feature type="domain" description="B box-type" evidence="7">
    <location>
        <begin position="87"/>
        <end position="128"/>
    </location>
</feature>
<dbReference type="InterPro" id="IPR001841">
    <property type="entry name" value="Znf_RING"/>
</dbReference>
<dbReference type="Pfam" id="PF13765">
    <property type="entry name" value="PRY"/>
    <property type="match status" value="1"/>
</dbReference>
<evidence type="ECO:0000256" key="5">
    <source>
        <dbReference type="SAM" id="MobiDB-lite"/>
    </source>
</evidence>
<sequence>MAASPQSEAMCTCPVCCDIFTEPVVLLCGHSFCQDCLKEWWRQSTLQTCPVCMQVFPMAQLPRNLALKDLSDTLRQKRSQGAAAAATLKEVCSLHGERFRLFCQDDQQLICLVCRDAQKHKTHTFLPINEAAEEHRTKLLVELMHLKSKLGSFKEQKLVCDEMSSHVKFQAQQTEKKIKEDFQKLYQFLRAEEAARVDAVRKEAALKSDAQNIRTVNLTAEISLLTDKIQTIERELKTEDFSFMLNVKSTLERSQCKLPVPETPSGALVDEGKHLGNLLFTVWMKMKHLAKYSPVTLDPNTSGEQLILSENLTCLSESAKSLRLPSNPERCGCCIVLGRESFSSGIHSWDAEVEGFWALGVAARTKEQSVEMTWGIYAYGPEDVIELNTEKHVLLFRLAFMFRLEAIIEEFEEHVSSAITIMKSLLASDTRTHTHTHTQTYMVVRSSHSDNKPGLNGAGSEGRERKRERERENKTGGEDGEKVMESSLWQPDKCIAYCRSVFDASIYLLSGYISIYF</sequence>
<evidence type="ECO:0000256" key="4">
    <source>
        <dbReference type="PROSITE-ProRule" id="PRU00024"/>
    </source>
</evidence>
<dbReference type="InterPro" id="IPR050143">
    <property type="entry name" value="TRIM/RBCC"/>
</dbReference>
<name>A0AAV6TBE7_SOLSE</name>
<reference evidence="8 9" key="1">
    <citation type="journal article" date="2021" name="Sci. Rep.">
        <title>Chromosome anchoring in Senegalese sole (Solea senegalensis) reveals sex-associated markers and genome rearrangements in flatfish.</title>
        <authorList>
            <person name="Guerrero-Cozar I."/>
            <person name="Gomez-Garrido J."/>
            <person name="Berbel C."/>
            <person name="Martinez-Blanch J.F."/>
            <person name="Alioto T."/>
            <person name="Claros M.G."/>
            <person name="Gagnaire P.A."/>
            <person name="Manchado M."/>
        </authorList>
    </citation>
    <scope>NUCLEOTIDE SEQUENCE [LARGE SCALE GENOMIC DNA]</scope>
    <source>
        <strain evidence="8">Sse05_10M</strain>
    </source>
</reference>
<keyword evidence="3" id="KW-0862">Zinc</keyword>
<evidence type="ECO:0000256" key="2">
    <source>
        <dbReference type="ARBA" id="ARBA00022771"/>
    </source>
</evidence>
<dbReference type="InterPro" id="IPR027370">
    <property type="entry name" value="Znf-RING_euk"/>
</dbReference>
<feature type="region of interest" description="Disordered" evidence="5">
    <location>
        <begin position="444"/>
        <end position="483"/>
    </location>
</feature>
<keyword evidence="1" id="KW-0479">Metal-binding</keyword>
<evidence type="ECO:0000313" key="8">
    <source>
        <dbReference type="EMBL" id="KAG7526815.1"/>
    </source>
</evidence>
<dbReference type="InterPro" id="IPR006574">
    <property type="entry name" value="PRY"/>
</dbReference>
<comment type="caution">
    <text evidence="8">The sequence shown here is derived from an EMBL/GenBank/DDBJ whole genome shotgun (WGS) entry which is preliminary data.</text>
</comment>
<dbReference type="SMART" id="SM00336">
    <property type="entry name" value="BBOX"/>
    <property type="match status" value="1"/>
</dbReference>
<dbReference type="AlphaFoldDB" id="A0AAV6TBE7"/>
<evidence type="ECO:0000256" key="3">
    <source>
        <dbReference type="ARBA" id="ARBA00022833"/>
    </source>
</evidence>
<dbReference type="SMART" id="SM00184">
    <property type="entry name" value="RING"/>
    <property type="match status" value="1"/>
</dbReference>
<dbReference type="PROSITE" id="PS00518">
    <property type="entry name" value="ZF_RING_1"/>
    <property type="match status" value="1"/>
</dbReference>